<dbReference type="PANTHER" id="PTHR11638">
    <property type="entry name" value="ATP-DEPENDENT CLP PROTEASE"/>
    <property type="match status" value="1"/>
</dbReference>
<feature type="region of interest" description="Disordered" evidence="4">
    <location>
        <begin position="157"/>
        <end position="202"/>
    </location>
</feature>
<keyword evidence="3" id="KW-0862">Zinc</keyword>
<dbReference type="SMART" id="SM00356">
    <property type="entry name" value="ZnF_C3H1"/>
    <property type="match status" value="1"/>
</dbReference>
<evidence type="ECO:0000256" key="3">
    <source>
        <dbReference type="PROSITE-ProRule" id="PRU00723"/>
    </source>
</evidence>
<evidence type="ECO:0000256" key="4">
    <source>
        <dbReference type="SAM" id="MobiDB-lite"/>
    </source>
</evidence>
<evidence type="ECO:0000256" key="1">
    <source>
        <dbReference type="ARBA" id="ARBA00022741"/>
    </source>
</evidence>
<dbReference type="SUPFAM" id="SSF52540">
    <property type="entry name" value="P-loop containing nucleoside triphosphate hydrolases"/>
    <property type="match status" value="1"/>
</dbReference>
<dbReference type="InterPro" id="IPR000571">
    <property type="entry name" value="Znf_CCCH"/>
</dbReference>
<feature type="region of interest" description="Disordered" evidence="4">
    <location>
        <begin position="790"/>
        <end position="829"/>
    </location>
</feature>
<dbReference type="GO" id="GO:0008270">
    <property type="term" value="F:zinc ion binding"/>
    <property type="evidence" value="ECO:0007669"/>
    <property type="project" value="UniProtKB-KW"/>
</dbReference>
<dbReference type="GO" id="GO:0016887">
    <property type="term" value="F:ATP hydrolysis activity"/>
    <property type="evidence" value="ECO:0007669"/>
    <property type="project" value="InterPro"/>
</dbReference>
<keyword evidence="1" id="KW-0547">Nucleotide-binding</keyword>
<name>A0A8H5FJ45_9AGAR</name>
<feature type="region of interest" description="Disordered" evidence="4">
    <location>
        <begin position="899"/>
        <end position="918"/>
    </location>
</feature>
<dbReference type="SMART" id="SM00382">
    <property type="entry name" value="AAA"/>
    <property type="match status" value="1"/>
</dbReference>
<feature type="zinc finger region" description="C3H1-type" evidence="3">
    <location>
        <begin position="9"/>
        <end position="36"/>
    </location>
</feature>
<feature type="compositionally biased region" description="Polar residues" evidence="4">
    <location>
        <begin position="192"/>
        <end position="202"/>
    </location>
</feature>
<feature type="compositionally biased region" description="Acidic residues" evidence="4">
    <location>
        <begin position="390"/>
        <end position="402"/>
    </location>
</feature>
<sequence>MSLPDSTWRIPSRPCPFYQRGNCIFAAQCNFLHTLPEKRFNDEDSLRSSRKSSRDSLDYVYSAQKLPIVRVDSPSSMKSPPREPQMERLLSALTEVIGDDSEEEEEEDEVYNESMTLTEPDDATAWSSGLPTLVHGGDATFFARVTDAMTEMMRLTDGEDDESEDDDFDNSAFHPAKNDDDDNTLKLPCQDDTPSIHTTHSSPDAQYIEMPAIPDNHNDLLSPVDLSQVHLTNFSFDDTDDTDSGFEDAWKSPLSPPRSPGNHTSTFNLLHSPFGSPSARVLSPRIGALLGRSPSLPLDRLPGEPKLQDDLDSPSTRISAPEDPAARHEDTVRPAFQELEADDPLPDNDDEDEAASSRNGSVVVVSQELESAAESLFLDTDVSADFSLYAEDDSGSEGDDATDPSIFQLVTRDDDTSPLGAYLGDSEGSTSPSGMDEEDADGAIRNRVAFASPEEPLPFSENDEVEDASDGSESYGHTSVWGPAEAETPVFVGSAQSPASIEVPNELNRQSMQLLEQPPLDEDAPVWDEADAPDSPAQVSPDSDYGVLAEEGRQAMSPMSIGGNGRALESNSPPSNPGASTSTPPQNPAPSPEQYLDSEDDSTAYLGYLQNETEEEPEEEPEEAANQDGDTLHSLYDAYTDLTPSPKALSPAESTKPLRERVFTPPPLSASHLGRLGSYSTASSSPVPSLDSLPKGRASPVSVASSSKHVHDEPQISKKVPFGFRHQRHSTRPSLTLNGGRSLSRLGTQHSAGLEDPVDRPNSTPPSSACSTSALRPLRLSVLLNSQSNSNQSLSLNQPLSATPHTSLSSVPSRNSLSTSRSLSSAPATAYPYHSHSLPTGLIDSRPPRSPSLLTDDFNYLATFGSPISAPVAGHPSWPSLISPHASHFSQIRSASRLSEPIYEQEGEDDTFRQDSRDEPIRRAIDTTAAAASSHTAPHSRADSEMQMRDPMHSIATPKPTLMFAIASDDVAQVRQVLESGDANPNDTVGPQSALQFALTNDQLTNKLEIVKTLLAFGADPSHLVDRKEGAESQAGEGEGAAEVQPHQMSKSLMEGMDPATRYYVERADAAHTRKTSSLIHRSFFRPLTRVRYDLVGQDRALEELFKLLSIHSRQISVSPVVVMFSGPSGHGKSLLARKFGSLLDVPTHTVNMVSVRSQDDLWESYSINPHEEPTNCTLAEFLVNNEGKRCVVVLDEIEKVDNEKVLWSLLMPWESGRCSFEAKSRHVDVRNVIWLCTSNIGQGLIFDHWNARENPSEMLTRPEFLELVALLRPRVSERLGASVLSRITSVLPFVPFTQDEKQAVCAEAIYQLGGEDAMGLSMETIGALIEGALKSYIPEEGARSLHRAVSNQLVDVI</sequence>
<feature type="compositionally biased region" description="Acidic residues" evidence="4">
    <location>
        <begin position="519"/>
        <end position="532"/>
    </location>
</feature>
<dbReference type="InterPro" id="IPR036770">
    <property type="entry name" value="Ankyrin_rpt-contain_sf"/>
</dbReference>
<feature type="compositionally biased region" description="Acidic residues" evidence="4">
    <location>
        <begin position="461"/>
        <end position="470"/>
    </location>
</feature>
<accession>A0A8H5FJ45</accession>
<dbReference type="InterPro" id="IPR003593">
    <property type="entry name" value="AAA+_ATPase"/>
</dbReference>
<feature type="region of interest" description="Disordered" evidence="4">
    <location>
        <begin position="389"/>
        <end position="772"/>
    </location>
</feature>
<dbReference type="PROSITE" id="PS50103">
    <property type="entry name" value="ZF_C3H1"/>
    <property type="match status" value="1"/>
</dbReference>
<dbReference type="Pfam" id="PF00642">
    <property type="entry name" value="zf-CCCH"/>
    <property type="match status" value="1"/>
</dbReference>
<comment type="caution">
    <text evidence="6">The sequence shown here is derived from an EMBL/GenBank/DDBJ whole genome shotgun (WGS) entry which is preliminary data.</text>
</comment>
<feature type="compositionally biased region" description="Low complexity" evidence="4">
    <location>
        <begin position="927"/>
        <end position="939"/>
    </location>
</feature>
<evidence type="ECO:0000259" key="5">
    <source>
        <dbReference type="PROSITE" id="PS50103"/>
    </source>
</evidence>
<feature type="region of interest" description="Disordered" evidence="4">
    <location>
        <begin position="927"/>
        <end position="946"/>
    </location>
</feature>
<feature type="compositionally biased region" description="Acidic residues" evidence="4">
    <location>
        <begin position="158"/>
        <end position="169"/>
    </location>
</feature>
<dbReference type="EMBL" id="JAACJK010000011">
    <property type="protein sequence ID" value="KAF5338699.1"/>
    <property type="molecule type" value="Genomic_DNA"/>
</dbReference>
<dbReference type="Gene3D" id="1.25.40.20">
    <property type="entry name" value="Ankyrin repeat-containing domain"/>
    <property type="match status" value="1"/>
</dbReference>
<gene>
    <name evidence="6" type="ORF">D9611_013369</name>
</gene>
<feature type="compositionally biased region" description="Acidic residues" evidence="4">
    <location>
        <begin position="237"/>
        <end position="246"/>
    </location>
</feature>
<feature type="compositionally biased region" description="Acidic residues" evidence="4">
    <location>
        <begin position="339"/>
        <end position="354"/>
    </location>
</feature>
<evidence type="ECO:0000256" key="2">
    <source>
        <dbReference type="ARBA" id="ARBA00022840"/>
    </source>
</evidence>
<dbReference type="Gene3D" id="3.40.50.300">
    <property type="entry name" value="P-loop containing nucleotide triphosphate hydrolases"/>
    <property type="match status" value="1"/>
</dbReference>
<feature type="compositionally biased region" description="Polar residues" evidence="4">
    <location>
        <begin position="732"/>
        <end position="751"/>
    </location>
</feature>
<organism evidence="6 7">
    <name type="scientific">Ephemerocybe angulata</name>
    <dbReference type="NCBI Taxonomy" id="980116"/>
    <lineage>
        <taxon>Eukaryota</taxon>
        <taxon>Fungi</taxon>
        <taxon>Dikarya</taxon>
        <taxon>Basidiomycota</taxon>
        <taxon>Agaricomycotina</taxon>
        <taxon>Agaricomycetes</taxon>
        <taxon>Agaricomycetidae</taxon>
        <taxon>Agaricales</taxon>
        <taxon>Agaricineae</taxon>
        <taxon>Psathyrellaceae</taxon>
        <taxon>Ephemerocybe</taxon>
    </lineage>
</organism>
<feature type="domain" description="C3H1-type" evidence="5">
    <location>
        <begin position="9"/>
        <end position="36"/>
    </location>
</feature>
<dbReference type="OrthoDB" id="47330at2759"/>
<feature type="region of interest" description="Disordered" evidence="4">
    <location>
        <begin position="1027"/>
        <end position="1047"/>
    </location>
</feature>
<keyword evidence="3" id="KW-0863">Zinc-finger</keyword>
<dbReference type="Proteomes" id="UP000541558">
    <property type="component" value="Unassembled WGS sequence"/>
</dbReference>
<feature type="region of interest" description="Disordered" evidence="4">
    <location>
        <begin position="293"/>
        <end position="362"/>
    </location>
</feature>
<keyword evidence="7" id="KW-1185">Reference proteome</keyword>
<keyword evidence="3" id="KW-0479">Metal-binding</keyword>
<reference evidence="6 7" key="1">
    <citation type="journal article" date="2020" name="ISME J.">
        <title>Uncovering the hidden diversity of litter-decomposition mechanisms in mushroom-forming fungi.</title>
        <authorList>
            <person name="Floudas D."/>
            <person name="Bentzer J."/>
            <person name="Ahren D."/>
            <person name="Johansson T."/>
            <person name="Persson P."/>
            <person name="Tunlid A."/>
        </authorList>
    </citation>
    <scope>NUCLEOTIDE SEQUENCE [LARGE SCALE GENOMIC DNA]</scope>
    <source>
        <strain evidence="6 7">CBS 175.51</strain>
    </source>
</reference>
<dbReference type="GO" id="GO:0005524">
    <property type="term" value="F:ATP binding"/>
    <property type="evidence" value="ECO:0007669"/>
    <property type="project" value="UniProtKB-KW"/>
</dbReference>
<dbReference type="InterPro" id="IPR050130">
    <property type="entry name" value="ClpA_ClpB"/>
</dbReference>
<keyword evidence="2" id="KW-0067">ATP-binding</keyword>
<protein>
    <recommendedName>
        <fullName evidence="5">C3H1-type domain-containing protein</fullName>
    </recommendedName>
</protein>
<dbReference type="GO" id="GO:0005737">
    <property type="term" value="C:cytoplasm"/>
    <property type="evidence" value="ECO:0007669"/>
    <property type="project" value="TreeGrafter"/>
</dbReference>
<dbReference type="InterPro" id="IPR003959">
    <property type="entry name" value="ATPase_AAA_core"/>
</dbReference>
<proteinExistence type="predicted"/>
<dbReference type="InterPro" id="IPR027417">
    <property type="entry name" value="P-loop_NTPase"/>
</dbReference>
<dbReference type="Pfam" id="PF07724">
    <property type="entry name" value="AAA_2"/>
    <property type="match status" value="1"/>
</dbReference>
<feature type="compositionally biased region" description="Polar residues" evidence="4">
    <location>
        <begin position="569"/>
        <end position="584"/>
    </location>
</feature>
<feature type="compositionally biased region" description="Low complexity" evidence="4">
    <location>
        <begin position="678"/>
        <end position="693"/>
    </location>
</feature>
<evidence type="ECO:0000313" key="7">
    <source>
        <dbReference type="Proteomes" id="UP000541558"/>
    </source>
</evidence>
<feature type="region of interest" description="Disordered" evidence="4">
    <location>
        <begin position="237"/>
        <end position="270"/>
    </location>
</feature>
<dbReference type="PANTHER" id="PTHR11638:SF18">
    <property type="entry name" value="HEAT SHOCK PROTEIN 104"/>
    <property type="match status" value="1"/>
</dbReference>
<evidence type="ECO:0000313" key="6">
    <source>
        <dbReference type="EMBL" id="KAF5338699.1"/>
    </source>
</evidence>
<dbReference type="GO" id="GO:0034605">
    <property type="term" value="P:cellular response to heat"/>
    <property type="evidence" value="ECO:0007669"/>
    <property type="project" value="TreeGrafter"/>
</dbReference>
<feature type="compositionally biased region" description="Acidic residues" evidence="4">
    <location>
        <begin position="612"/>
        <end position="625"/>
    </location>
</feature>